<dbReference type="Pfam" id="PF13715">
    <property type="entry name" value="CarbopepD_reg_2"/>
    <property type="match status" value="1"/>
</dbReference>
<evidence type="ECO:0000256" key="6">
    <source>
        <dbReference type="ARBA" id="ARBA00023077"/>
    </source>
</evidence>
<feature type="domain" description="TonB-dependent receptor-like beta-barrel" evidence="12">
    <location>
        <begin position="305"/>
        <end position="754"/>
    </location>
</feature>
<dbReference type="Gene3D" id="2.170.130.10">
    <property type="entry name" value="TonB-dependent receptor, plug domain"/>
    <property type="match status" value="1"/>
</dbReference>
<dbReference type="InterPro" id="IPR000531">
    <property type="entry name" value="Beta-barrel_TonB"/>
</dbReference>
<keyword evidence="9" id="KW-0998">Cell outer membrane</keyword>
<dbReference type="InterPro" id="IPR039426">
    <property type="entry name" value="TonB-dep_rcpt-like"/>
</dbReference>
<keyword evidence="2" id="KW-0813">Transport</keyword>
<keyword evidence="7 10" id="KW-0472">Membrane</keyword>
<comment type="subcellular location">
    <subcellularLocation>
        <location evidence="1">Cell outer membrane</location>
        <topology evidence="1">Multi-pass membrane protein</topology>
    </subcellularLocation>
</comment>
<evidence type="ECO:0000259" key="13">
    <source>
        <dbReference type="Pfam" id="PF07715"/>
    </source>
</evidence>
<dbReference type="GO" id="GO:0009279">
    <property type="term" value="C:cell outer membrane"/>
    <property type="evidence" value="ECO:0007669"/>
    <property type="project" value="UniProtKB-SubCell"/>
</dbReference>
<dbReference type="InterPro" id="IPR037066">
    <property type="entry name" value="Plug_dom_sf"/>
</dbReference>
<proteinExistence type="inferred from homology"/>
<evidence type="ECO:0000256" key="5">
    <source>
        <dbReference type="ARBA" id="ARBA00022729"/>
    </source>
</evidence>
<feature type="domain" description="TonB-dependent receptor plug" evidence="13">
    <location>
        <begin position="143"/>
        <end position="220"/>
    </location>
</feature>
<dbReference type="PANTHER" id="PTHR30069:SF29">
    <property type="entry name" value="HEMOGLOBIN AND HEMOGLOBIN-HAPTOGLOBIN-BINDING PROTEIN 1-RELATED"/>
    <property type="match status" value="1"/>
</dbReference>
<feature type="signal peptide" evidence="11">
    <location>
        <begin position="1"/>
        <end position="19"/>
    </location>
</feature>
<dbReference type="RefSeq" id="WP_152762501.1">
    <property type="nucleotide sequence ID" value="NZ_WHLY01000002.1"/>
</dbReference>
<evidence type="ECO:0000256" key="1">
    <source>
        <dbReference type="ARBA" id="ARBA00004571"/>
    </source>
</evidence>
<dbReference type="Pfam" id="PF00593">
    <property type="entry name" value="TonB_dep_Rec_b-barrel"/>
    <property type="match status" value="1"/>
</dbReference>
<keyword evidence="4" id="KW-0812">Transmembrane</keyword>
<dbReference type="InterPro" id="IPR012910">
    <property type="entry name" value="Plug_dom"/>
</dbReference>
<evidence type="ECO:0000313" key="14">
    <source>
        <dbReference type="EMBL" id="MPR35443.1"/>
    </source>
</evidence>
<feature type="chain" id="PRO_5029001205" evidence="11">
    <location>
        <begin position="20"/>
        <end position="801"/>
    </location>
</feature>
<dbReference type="Proteomes" id="UP000479293">
    <property type="component" value="Unassembled WGS sequence"/>
</dbReference>
<comment type="caution">
    <text evidence="14">The sequence shown here is derived from an EMBL/GenBank/DDBJ whole genome shotgun (WGS) entry which is preliminary data.</text>
</comment>
<sequence length="801" mass="88366">MKTRYVLFFILFLQLTSLAQNTFQLTGYVRDTAARPLAGASVQVLDVGYGSTTDSLGYYAVRVPKGLQTIQFSFAGYQVQQRSLTVRANDTMSVQLAERVTLLREAIVTGQQPGQQVLSTAVGLTKLSIRTLRNLPTLLGELDVMRSVQMLPGVSSVGEASTGFNVRGGAADQNLILLDEVPLFNAQHLLGFLSVFNPDVVQDMDFYRGSAPAHYGGRAASVLHVRLREANASKLGVSAGIGLLSSRLMVEAPLVKEKLAFYAAGRLSTVNQMLKLFPIKAVAGVKGSFHDLNARLDFRPNARNKVSLTAFRSTDSFTLPGDSLNQVELSGSATTFAWRTNAATLSWSHYLSARWQVQSSAVWSRYVAEVSVPDSAKAYRLTSGVDYAQLKTNFTYAPNDRWQTDLGLNAIRYEVTAGRLDAVGTYSQVNPVRLPNEQALEAALYANTDLTLSERWSVQAGLRGSWFGRLGPDVIYRYTTGAAPTPESLTDSVVTQAGSLGSTFGNLEPRFSVRWSLRKDVSLKLGASRMVQYLQLLSNTAAALPADRWKLADEYVQPQVADQVSLGYFQLLPKSGVEFSAEIFYKKLTHVTDFRGNVPLLLNRYPETAVLQGNGFAQGLEMLLRRNSGLLTGWLSYTYSQTRFRLAGTTPGERINEGTYYPAGYDRPHVLNAVLNYKLSARVSLSMNGVYTSGRPITYPAAKIYIGTRTVPYYTDRNLGRLPAYIRGDLGLVVNGKRVPGRRFESDFSLSLYNVLGRRNAYSVYVNTLPVYPQYYNPVKAYKLSVLGAIIPSISYNFRFK</sequence>
<dbReference type="SUPFAM" id="SSF56935">
    <property type="entry name" value="Porins"/>
    <property type="match status" value="1"/>
</dbReference>
<name>A0A7C9BJ14_9BACT</name>
<evidence type="ECO:0000256" key="9">
    <source>
        <dbReference type="ARBA" id="ARBA00023237"/>
    </source>
</evidence>
<keyword evidence="15" id="KW-1185">Reference proteome</keyword>
<evidence type="ECO:0000259" key="12">
    <source>
        <dbReference type="Pfam" id="PF00593"/>
    </source>
</evidence>
<evidence type="ECO:0000256" key="3">
    <source>
        <dbReference type="ARBA" id="ARBA00022452"/>
    </source>
</evidence>
<dbReference type="Gene3D" id="2.40.170.20">
    <property type="entry name" value="TonB-dependent receptor, beta-barrel domain"/>
    <property type="match status" value="1"/>
</dbReference>
<evidence type="ECO:0000256" key="2">
    <source>
        <dbReference type="ARBA" id="ARBA00022448"/>
    </source>
</evidence>
<dbReference type="InterPro" id="IPR008969">
    <property type="entry name" value="CarboxyPept-like_regulatory"/>
</dbReference>
<keyword evidence="6 10" id="KW-0798">TonB box</keyword>
<evidence type="ECO:0000256" key="4">
    <source>
        <dbReference type="ARBA" id="ARBA00022692"/>
    </source>
</evidence>
<gene>
    <name evidence="14" type="ORF">GBK04_19330</name>
</gene>
<dbReference type="Gene3D" id="2.60.40.1120">
    <property type="entry name" value="Carboxypeptidase-like, regulatory domain"/>
    <property type="match status" value="1"/>
</dbReference>
<accession>A0A7C9BJ14</accession>
<evidence type="ECO:0000313" key="15">
    <source>
        <dbReference type="Proteomes" id="UP000479293"/>
    </source>
</evidence>
<organism evidence="14 15">
    <name type="scientific">Salmonirosea aquatica</name>
    <dbReference type="NCBI Taxonomy" id="2654236"/>
    <lineage>
        <taxon>Bacteria</taxon>
        <taxon>Pseudomonadati</taxon>
        <taxon>Bacteroidota</taxon>
        <taxon>Cytophagia</taxon>
        <taxon>Cytophagales</taxon>
        <taxon>Spirosomataceae</taxon>
        <taxon>Salmonirosea</taxon>
    </lineage>
</organism>
<dbReference type="EMBL" id="WHLY01000002">
    <property type="protein sequence ID" value="MPR35443.1"/>
    <property type="molecule type" value="Genomic_DNA"/>
</dbReference>
<keyword evidence="3" id="KW-1134">Transmembrane beta strand</keyword>
<dbReference type="SUPFAM" id="SSF49464">
    <property type="entry name" value="Carboxypeptidase regulatory domain-like"/>
    <property type="match status" value="1"/>
</dbReference>
<comment type="similarity">
    <text evidence="10">Belongs to the TonB-dependent receptor family.</text>
</comment>
<protein>
    <submittedName>
        <fullName evidence="14">TonB-dependent receptor plug domain-containing protein</fullName>
    </submittedName>
</protein>
<reference evidence="14 15" key="1">
    <citation type="submission" date="2019-10" db="EMBL/GenBank/DDBJ databases">
        <title>Draft Genome Sequence of Cytophagaceae sp. SJW1-29.</title>
        <authorList>
            <person name="Choi A."/>
        </authorList>
    </citation>
    <scope>NUCLEOTIDE SEQUENCE [LARGE SCALE GENOMIC DNA]</scope>
    <source>
        <strain evidence="14 15">SJW1-29</strain>
    </source>
</reference>
<evidence type="ECO:0000256" key="11">
    <source>
        <dbReference type="SAM" id="SignalP"/>
    </source>
</evidence>
<dbReference type="AlphaFoldDB" id="A0A7C9BJ14"/>
<dbReference type="GO" id="GO:0015344">
    <property type="term" value="F:siderophore uptake transmembrane transporter activity"/>
    <property type="evidence" value="ECO:0007669"/>
    <property type="project" value="TreeGrafter"/>
</dbReference>
<keyword evidence="8 14" id="KW-0675">Receptor</keyword>
<keyword evidence="5 11" id="KW-0732">Signal</keyword>
<dbReference type="Pfam" id="PF07715">
    <property type="entry name" value="Plug"/>
    <property type="match status" value="1"/>
</dbReference>
<dbReference type="PANTHER" id="PTHR30069">
    <property type="entry name" value="TONB-DEPENDENT OUTER MEMBRANE RECEPTOR"/>
    <property type="match status" value="1"/>
</dbReference>
<evidence type="ECO:0000256" key="8">
    <source>
        <dbReference type="ARBA" id="ARBA00023170"/>
    </source>
</evidence>
<evidence type="ECO:0000256" key="10">
    <source>
        <dbReference type="RuleBase" id="RU003357"/>
    </source>
</evidence>
<dbReference type="GO" id="GO:0044718">
    <property type="term" value="P:siderophore transmembrane transport"/>
    <property type="evidence" value="ECO:0007669"/>
    <property type="project" value="TreeGrafter"/>
</dbReference>
<evidence type="ECO:0000256" key="7">
    <source>
        <dbReference type="ARBA" id="ARBA00023136"/>
    </source>
</evidence>
<dbReference type="InterPro" id="IPR036942">
    <property type="entry name" value="Beta-barrel_TonB_sf"/>
</dbReference>